<keyword evidence="1" id="KW-1133">Transmembrane helix</keyword>
<keyword evidence="1" id="KW-0812">Transmembrane</keyword>
<evidence type="ECO:0000313" key="3">
    <source>
        <dbReference type="Proteomes" id="UP000229526"/>
    </source>
</evidence>
<reference evidence="3" key="1">
    <citation type="submission" date="2017-09" db="EMBL/GenBank/DDBJ databases">
        <title>Depth-based differentiation of microbial function through sediment-hosted aquifers and enrichment of novel symbionts in the deep terrestrial subsurface.</title>
        <authorList>
            <person name="Probst A.J."/>
            <person name="Ladd B."/>
            <person name="Jarett J.K."/>
            <person name="Geller-Mcgrath D.E."/>
            <person name="Sieber C.M.K."/>
            <person name="Emerson J.B."/>
            <person name="Anantharaman K."/>
            <person name="Thomas B.C."/>
            <person name="Malmstrom R."/>
            <person name="Stieglmeier M."/>
            <person name="Klingl A."/>
            <person name="Woyke T."/>
            <person name="Ryan C.M."/>
            <person name="Banfield J.F."/>
        </authorList>
    </citation>
    <scope>NUCLEOTIDE SEQUENCE [LARGE SCALE GENOMIC DNA]</scope>
</reference>
<dbReference type="AlphaFoldDB" id="A0A2H0UNI9"/>
<evidence type="ECO:0000256" key="1">
    <source>
        <dbReference type="SAM" id="Phobius"/>
    </source>
</evidence>
<proteinExistence type="predicted"/>
<evidence type="ECO:0000313" key="2">
    <source>
        <dbReference type="EMBL" id="PIR87325.1"/>
    </source>
</evidence>
<accession>A0A2H0UNI9</accession>
<sequence length="100" mass="11416">MLYWSSLQRKHKSETMRLYIAPDHYWWMQLPQLAAAVIGLLMWAAIPWNIIVAMLLLSLTTNLGAPPAAVDLAGFWLLASWILSTMVIVLPIYRRYASAE</sequence>
<keyword evidence="1" id="KW-0472">Membrane</keyword>
<feature type="transmembrane region" description="Helical" evidence="1">
    <location>
        <begin position="33"/>
        <end position="60"/>
    </location>
</feature>
<gene>
    <name evidence="2" type="ORF">COU11_01075</name>
</gene>
<protein>
    <submittedName>
        <fullName evidence="2">Uncharacterized protein</fullName>
    </submittedName>
</protein>
<name>A0A2H0UNI9_9BACT</name>
<dbReference type="EMBL" id="PFBD01000008">
    <property type="protein sequence ID" value="PIR87325.1"/>
    <property type="molecule type" value="Genomic_DNA"/>
</dbReference>
<organism evidence="2 3">
    <name type="scientific">Candidatus Harrisonbacteria bacterium CG10_big_fil_rev_8_21_14_0_10_49_15</name>
    <dbReference type="NCBI Taxonomy" id="1974587"/>
    <lineage>
        <taxon>Bacteria</taxon>
        <taxon>Candidatus Harrisoniibacteriota</taxon>
    </lineage>
</organism>
<feature type="transmembrane region" description="Helical" evidence="1">
    <location>
        <begin position="72"/>
        <end position="93"/>
    </location>
</feature>
<dbReference type="Proteomes" id="UP000229526">
    <property type="component" value="Unassembled WGS sequence"/>
</dbReference>
<comment type="caution">
    <text evidence="2">The sequence shown here is derived from an EMBL/GenBank/DDBJ whole genome shotgun (WGS) entry which is preliminary data.</text>
</comment>